<name>A0A1R3KM28_9ROSI</name>
<reference evidence="2" key="1">
    <citation type="submission" date="2013-09" db="EMBL/GenBank/DDBJ databases">
        <title>Corchorus olitorius genome sequencing.</title>
        <authorList>
            <person name="Alam M."/>
            <person name="Haque M.S."/>
            <person name="Islam M.S."/>
            <person name="Emdad E.M."/>
            <person name="Islam M.M."/>
            <person name="Ahmed B."/>
            <person name="Halim A."/>
            <person name="Hossen Q.M.M."/>
            <person name="Hossain M.Z."/>
            <person name="Ahmed R."/>
            <person name="Khan M.M."/>
            <person name="Islam R."/>
            <person name="Rashid M.M."/>
            <person name="Khan S.A."/>
            <person name="Rahman M.S."/>
            <person name="Alam M."/>
            <person name="Yahiya A.S."/>
            <person name="Khan M.S."/>
            <person name="Azam M.S."/>
            <person name="Haque T."/>
            <person name="Lashkar M.Z.H."/>
            <person name="Akhand A.I."/>
            <person name="Morshed G."/>
            <person name="Roy S."/>
            <person name="Uddin K.S."/>
            <person name="Rabeya T."/>
            <person name="Hossain A.S."/>
            <person name="Chowdhury A."/>
            <person name="Snigdha A.R."/>
            <person name="Mortoza M.S."/>
            <person name="Matin S.A."/>
            <person name="Hoque S.M.E."/>
            <person name="Islam M.K."/>
            <person name="Roy D.K."/>
            <person name="Haider R."/>
            <person name="Moosa M.M."/>
            <person name="Elias S.M."/>
            <person name="Hasan A.M."/>
            <person name="Jahan S."/>
            <person name="Shafiuddin M."/>
            <person name="Mahmood N."/>
            <person name="Shommy N.S."/>
        </authorList>
    </citation>
    <scope>NUCLEOTIDE SEQUENCE [LARGE SCALE GENOMIC DNA]</scope>
    <source>
        <strain evidence="2">cv. O-4</strain>
    </source>
</reference>
<evidence type="ECO:0000313" key="1">
    <source>
        <dbReference type="EMBL" id="OMP08145.1"/>
    </source>
</evidence>
<dbReference type="Proteomes" id="UP000187203">
    <property type="component" value="Unassembled WGS sequence"/>
</dbReference>
<comment type="caution">
    <text evidence="1">The sequence shown here is derived from an EMBL/GenBank/DDBJ whole genome shotgun (WGS) entry which is preliminary data.</text>
</comment>
<organism evidence="1 2">
    <name type="scientific">Corchorus olitorius</name>
    <dbReference type="NCBI Taxonomy" id="93759"/>
    <lineage>
        <taxon>Eukaryota</taxon>
        <taxon>Viridiplantae</taxon>
        <taxon>Streptophyta</taxon>
        <taxon>Embryophyta</taxon>
        <taxon>Tracheophyta</taxon>
        <taxon>Spermatophyta</taxon>
        <taxon>Magnoliopsida</taxon>
        <taxon>eudicotyledons</taxon>
        <taxon>Gunneridae</taxon>
        <taxon>Pentapetalae</taxon>
        <taxon>rosids</taxon>
        <taxon>malvids</taxon>
        <taxon>Malvales</taxon>
        <taxon>Malvaceae</taxon>
        <taxon>Grewioideae</taxon>
        <taxon>Apeibeae</taxon>
        <taxon>Corchorus</taxon>
    </lineage>
</organism>
<evidence type="ECO:0000313" key="2">
    <source>
        <dbReference type="Proteomes" id="UP000187203"/>
    </source>
</evidence>
<keyword evidence="2" id="KW-1185">Reference proteome</keyword>
<protein>
    <submittedName>
        <fullName evidence="1">Uncharacterized protein</fullName>
    </submittedName>
</protein>
<gene>
    <name evidence="1" type="ORF">COLO4_06739</name>
</gene>
<proteinExistence type="predicted"/>
<sequence length="32" mass="3577">MAIIALVSQYPRVSGVVEEWDKLEAPCELDKS</sequence>
<dbReference type="EMBL" id="AWUE01012869">
    <property type="protein sequence ID" value="OMP08145.1"/>
    <property type="molecule type" value="Genomic_DNA"/>
</dbReference>
<accession>A0A1R3KM28</accession>
<dbReference type="AlphaFoldDB" id="A0A1R3KM28"/>